<evidence type="ECO:0000313" key="5">
    <source>
        <dbReference type="Proteomes" id="UP000323011"/>
    </source>
</evidence>
<feature type="compositionally biased region" description="Low complexity" evidence="1">
    <location>
        <begin position="53"/>
        <end position="71"/>
    </location>
</feature>
<feature type="region of interest" description="Disordered" evidence="1">
    <location>
        <begin position="256"/>
        <end position="307"/>
    </location>
</feature>
<feature type="compositionally biased region" description="Low complexity" evidence="1">
    <location>
        <begin position="256"/>
        <end position="266"/>
    </location>
</feature>
<evidence type="ECO:0000313" key="3">
    <source>
        <dbReference type="EMBL" id="KAA0176468.1"/>
    </source>
</evidence>
<proteinExistence type="predicted"/>
<feature type="region of interest" description="Disordered" evidence="1">
    <location>
        <begin position="53"/>
        <end position="74"/>
    </location>
</feature>
<protein>
    <submittedName>
        <fullName evidence="2">Uncharacterized protein</fullName>
    </submittedName>
</protein>
<organism evidence="2 5">
    <name type="scientific">Cafeteria roenbergensis</name>
    <name type="common">Marine flagellate</name>
    <dbReference type="NCBI Taxonomy" id="33653"/>
    <lineage>
        <taxon>Eukaryota</taxon>
        <taxon>Sar</taxon>
        <taxon>Stramenopiles</taxon>
        <taxon>Bigyra</taxon>
        <taxon>Opalozoa</taxon>
        <taxon>Bicosoecida</taxon>
        <taxon>Cafeteriaceae</taxon>
        <taxon>Cafeteria</taxon>
    </lineage>
</organism>
<gene>
    <name evidence="3" type="ORF">FNF27_02164</name>
    <name evidence="2" type="ORF">FNF29_01733</name>
</gene>
<feature type="region of interest" description="Disordered" evidence="1">
    <location>
        <begin position="190"/>
        <end position="218"/>
    </location>
</feature>
<dbReference type="Proteomes" id="UP000322899">
    <property type="component" value="Unassembled WGS sequence"/>
</dbReference>
<reference evidence="4 5" key="1">
    <citation type="submission" date="2019-07" db="EMBL/GenBank/DDBJ databases">
        <title>Genomes of Cafeteria roenbergensis.</title>
        <authorList>
            <person name="Fischer M.G."/>
            <person name="Hackl T."/>
            <person name="Roman M."/>
        </authorList>
    </citation>
    <scope>NUCLEOTIDE SEQUENCE [LARGE SCALE GENOMIC DNA]</scope>
    <source>
        <strain evidence="2 5">BVI</strain>
        <strain evidence="3 4">E4-10P</strain>
    </source>
</reference>
<evidence type="ECO:0000313" key="2">
    <source>
        <dbReference type="EMBL" id="KAA0155358.1"/>
    </source>
</evidence>
<dbReference type="AlphaFoldDB" id="A0A5A8CRM2"/>
<dbReference type="EMBL" id="VLTN01000007">
    <property type="protein sequence ID" value="KAA0155358.1"/>
    <property type="molecule type" value="Genomic_DNA"/>
</dbReference>
<evidence type="ECO:0000313" key="4">
    <source>
        <dbReference type="Proteomes" id="UP000322899"/>
    </source>
</evidence>
<name>A0A5A8CRM2_CAFRO</name>
<dbReference type="Proteomes" id="UP000323011">
    <property type="component" value="Unassembled WGS sequence"/>
</dbReference>
<sequence length="307" mass="30778">MSFFPTYQESRHLRRWLWRHRGEVVVGAACLATAAAVASALLLGGEKDHPVADADAADAGPDAAADDCCGAQRGSAPEAATAKGALASDSSSDSDPGAICEHAARLPRASDASKEAQLDLSTTLGLSPAFVAMQTGQPSSQGLQAFTSDLSIAASAAPYAPSADSPAAASRYPTGPVLREPSALSIGLAAGDHRPHDKESCRAANASNRAHSGGGNLSSPQWGWYESFSPQLGPPGTRAIASAQAALGTAPRQFTPAASAPLAARSPVPPAADPAAATAKSPPRPSDGLDMYVSGMGGLPLPGAGPN</sequence>
<comment type="caution">
    <text evidence="2">The sequence shown here is derived from an EMBL/GenBank/DDBJ whole genome shotgun (WGS) entry which is preliminary data.</text>
</comment>
<accession>A0A5A8CRM2</accession>
<feature type="compositionally biased region" description="Gly residues" evidence="1">
    <location>
        <begin position="295"/>
        <end position="307"/>
    </location>
</feature>
<keyword evidence="5" id="KW-1185">Reference proteome</keyword>
<dbReference type="EMBL" id="VLTO01000008">
    <property type="protein sequence ID" value="KAA0176468.1"/>
    <property type="molecule type" value="Genomic_DNA"/>
</dbReference>
<evidence type="ECO:0000256" key="1">
    <source>
        <dbReference type="SAM" id="MobiDB-lite"/>
    </source>
</evidence>
<feature type="compositionally biased region" description="Basic and acidic residues" evidence="1">
    <location>
        <begin position="191"/>
        <end position="201"/>
    </location>
</feature>